<dbReference type="GO" id="GO:0005249">
    <property type="term" value="F:voltage-gated potassium channel activity"/>
    <property type="evidence" value="ECO:0007669"/>
    <property type="project" value="InterPro"/>
</dbReference>
<comment type="caution">
    <text evidence="14">The sequence shown here is derived from an EMBL/GenBank/DDBJ whole genome shotgun (WGS) entry which is preliminary data.</text>
</comment>
<feature type="transmembrane region" description="Helical" evidence="12">
    <location>
        <begin position="171"/>
        <end position="188"/>
    </location>
</feature>
<dbReference type="AlphaFoldDB" id="A0A7C3KIS0"/>
<organism evidence="14">
    <name type="scientific">Oscillatoriales cyanobacterium SpSt-418</name>
    <dbReference type="NCBI Taxonomy" id="2282169"/>
    <lineage>
        <taxon>Bacteria</taxon>
        <taxon>Bacillati</taxon>
        <taxon>Cyanobacteriota</taxon>
        <taxon>Cyanophyceae</taxon>
        <taxon>Oscillatoriophycideae</taxon>
        <taxon>Oscillatoriales</taxon>
    </lineage>
</organism>
<evidence type="ECO:0000256" key="7">
    <source>
        <dbReference type="ARBA" id="ARBA00022958"/>
    </source>
</evidence>
<keyword evidence="9" id="KW-0406">Ion transport</keyword>
<keyword evidence="3" id="KW-0633">Potassium transport</keyword>
<evidence type="ECO:0000256" key="8">
    <source>
        <dbReference type="ARBA" id="ARBA00022989"/>
    </source>
</evidence>
<dbReference type="Pfam" id="PF00520">
    <property type="entry name" value="Ion_trans"/>
    <property type="match status" value="1"/>
</dbReference>
<evidence type="ECO:0000256" key="6">
    <source>
        <dbReference type="ARBA" id="ARBA00022882"/>
    </source>
</evidence>
<dbReference type="GO" id="GO:0001508">
    <property type="term" value="P:action potential"/>
    <property type="evidence" value="ECO:0007669"/>
    <property type="project" value="TreeGrafter"/>
</dbReference>
<evidence type="ECO:0000256" key="1">
    <source>
        <dbReference type="ARBA" id="ARBA00004141"/>
    </source>
</evidence>
<keyword evidence="11" id="KW-0407">Ion channel</keyword>
<feature type="transmembrane region" description="Helical" evidence="12">
    <location>
        <begin position="200"/>
        <end position="220"/>
    </location>
</feature>
<keyword evidence="6" id="KW-0851">Voltage-gated channel</keyword>
<evidence type="ECO:0000256" key="10">
    <source>
        <dbReference type="ARBA" id="ARBA00023136"/>
    </source>
</evidence>
<dbReference type="Gene3D" id="1.20.120.350">
    <property type="entry name" value="Voltage-gated potassium channels. Chain C"/>
    <property type="match status" value="1"/>
</dbReference>
<feature type="domain" description="Ion transport" evidence="13">
    <location>
        <begin position="21"/>
        <end position="214"/>
    </location>
</feature>
<evidence type="ECO:0000256" key="12">
    <source>
        <dbReference type="SAM" id="Phobius"/>
    </source>
</evidence>
<accession>A0A7C3KIS0</accession>
<evidence type="ECO:0000256" key="4">
    <source>
        <dbReference type="ARBA" id="ARBA00022692"/>
    </source>
</evidence>
<name>A0A7C3KIS0_9CYAN</name>
<dbReference type="InterPro" id="IPR027359">
    <property type="entry name" value="Volt_channel_dom_sf"/>
</dbReference>
<dbReference type="GO" id="GO:0008076">
    <property type="term" value="C:voltage-gated potassium channel complex"/>
    <property type="evidence" value="ECO:0007669"/>
    <property type="project" value="InterPro"/>
</dbReference>
<dbReference type="Gene3D" id="1.10.287.70">
    <property type="match status" value="1"/>
</dbReference>
<dbReference type="InterPro" id="IPR003280">
    <property type="entry name" value="2pore_dom_K_chnl"/>
</dbReference>
<evidence type="ECO:0000313" key="14">
    <source>
        <dbReference type="EMBL" id="HFN01391.1"/>
    </source>
</evidence>
<feature type="transmembrane region" description="Helical" evidence="12">
    <location>
        <begin position="54"/>
        <end position="73"/>
    </location>
</feature>
<reference evidence="14" key="1">
    <citation type="journal article" date="2020" name="mSystems">
        <title>Genome- and Community-Level Interaction Insights into Carbon Utilization and Element Cycling Functions of Hydrothermarchaeota in Hydrothermal Sediment.</title>
        <authorList>
            <person name="Zhou Z."/>
            <person name="Liu Y."/>
            <person name="Xu W."/>
            <person name="Pan J."/>
            <person name="Luo Z.H."/>
            <person name="Li M."/>
        </authorList>
    </citation>
    <scope>NUCLEOTIDE SEQUENCE [LARGE SCALE GENOMIC DNA]</scope>
    <source>
        <strain evidence="14">SpSt-418</strain>
    </source>
</reference>
<dbReference type="InterPro" id="IPR005821">
    <property type="entry name" value="Ion_trans_dom"/>
</dbReference>
<gene>
    <name evidence="14" type="ORF">ENR64_27335</name>
</gene>
<proteinExistence type="predicted"/>
<dbReference type="PRINTS" id="PR00169">
    <property type="entry name" value="KCHANNEL"/>
</dbReference>
<keyword evidence="8 12" id="KW-1133">Transmembrane helix</keyword>
<evidence type="ECO:0000256" key="9">
    <source>
        <dbReference type="ARBA" id="ARBA00023065"/>
    </source>
</evidence>
<evidence type="ECO:0000256" key="2">
    <source>
        <dbReference type="ARBA" id="ARBA00022448"/>
    </source>
</evidence>
<dbReference type="SUPFAM" id="SSF81324">
    <property type="entry name" value="Voltage-gated potassium channels"/>
    <property type="match status" value="1"/>
</dbReference>
<keyword evidence="10 12" id="KW-0472">Membrane</keyword>
<keyword evidence="5" id="KW-0631">Potassium channel</keyword>
<keyword evidence="7" id="KW-0630">Potassium</keyword>
<comment type="subcellular location">
    <subcellularLocation>
        <location evidence="1">Membrane</location>
        <topology evidence="1">Multi-pass membrane protein</topology>
    </subcellularLocation>
</comment>
<feature type="transmembrane region" description="Helical" evidence="12">
    <location>
        <begin position="80"/>
        <end position="101"/>
    </location>
</feature>
<evidence type="ECO:0000256" key="5">
    <source>
        <dbReference type="ARBA" id="ARBA00022826"/>
    </source>
</evidence>
<protein>
    <submittedName>
        <fullName evidence="14">Ion transporter</fullName>
    </submittedName>
</protein>
<dbReference type="PANTHER" id="PTHR11537">
    <property type="entry name" value="VOLTAGE-GATED POTASSIUM CHANNEL"/>
    <property type="match status" value="1"/>
</dbReference>
<dbReference type="PRINTS" id="PR01333">
    <property type="entry name" value="2POREKCHANEL"/>
</dbReference>
<feature type="transmembrane region" description="Helical" evidence="12">
    <location>
        <begin position="137"/>
        <end position="159"/>
    </location>
</feature>
<dbReference type="EMBL" id="DSRU01000407">
    <property type="protein sequence ID" value="HFN01391.1"/>
    <property type="molecule type" value="Genomic_DNA"/>
</dbReference>
<feature type="transmembrane region" description="Helical" evidence="12">
    <location>
        <begin position="21"/>
        <end position="42"/>
    </location>
</feature>
<evidence type="ECO:0000256" key="3">
    <source>
        <dbReference type="ARBA" id="ARBA00022538"/>
    </source>
</evidence>
<sequence>MQLRPTIRFYLEDITTRTGKAVNLLIALLVLLSSAIFVAQTYPLPISVRSLLDTLDWLILLVFAIEYGLRLWCAEKPLRYAFSLYAIIDLLAILPFFIGTLDIRFIRVFRWFRILRLLRFIEGKTIFGYVSREDSAIFTRILLTLFIIIFVFSGLIYQVEHGANSKTFNTFLDAVYFCVATMTTVGFGDVTPSTEVGRSLTILMILTGIALIPVQIGDLVKRLVKTSNQVEKPCPICHLVLHDEDARFCKNCGTQLEYQSCPVDAMKQ</sequence>
<keyword evidence="4 12" id="KW-0812">Transmembrane</keyword>
<keyword evidence="2" id="KW-0813">Transport</keyword>
<dbReference type="InterPro" id="IPR028325">
    <property type="entry name" value="VG_K_chnl"/>
</dbReference>
<evidence type="ECO:0000259" key="13">
    <source>
        <dbReference type="Pfam" id="PF00520"/>
    </source>
</evidence>
<evidence type="ECO:0000256" key="11">
    <source>
        <dbReference type="ARBA" id="ARBA00023303"/>
    </source>
</evidence>
<dbReference type="PANTHER" id="PTHR11537:SF254">
    <property type="entry name" value="POTASSIUM VOLTAGE-GATED CHANNEL PROTEIN SHAB"/>
    <property type="match status" value="1"/>
</dbReference>